<protein>
    <submittedName>
        <fullName evidence="2">Uncharacterized protein</fullName>
    </submittedName>
</protein>
<evidence type="ECO:0000256" key="1">
    <source>
        <dbReference type="SAM" id="MobiDB-lite"/>
    </source>
</evidence>
<dbReference type="AlphaFoldDB" id="A0A974BRU5"/>
<name>A0A974BRU5_XENLA</name>
<gene>
    <name evidence="2" type="ORF">XELAEV_18004319mg</name>
</gene>
<sequence>MVLAITGLRPASDTPSGSTSTPIPFNFRQPPTGIRIIFSCRGGTIQALPYGAYTAPTGLSSGVLLQIPQVQISLWNTLWVGL</sequence>
<evidence type="ECO:0000313" key="2">
    <source>
        <dbReference type="EMBL" id="OCT56848.1"/>
    </source>
</evidence>
<dbReference type="Proteomes" id="UP000694892">
    <property type="component" value="Unassembled WGS sequence"/>
</dbReference>
<feature type="compositionally biased region" description="Polar residues" evidence="1">
    <location>
        <begin position="13"/>
        <end position="23"/>
    </location>
</feature>
<organism evidence="2">
    <name type="scientific">Xenopus laevis</name>
    <name type="common">African clawed frog</name>
    <dbReference type="NCBI Taxonomy" id="8355"/>
    <lineage>
        <taxon>Eukaryota</taxon>
        <taxon>Metazoa</taxon>
        <taxon>Chordata</taxon>
        <taxon>Craniata</taxon>
        <taxon>Vertebrata</taxon>
        <taxon>Euteleostomi</taxon>
        <taxon>Amphibia</taxon>
        <taxon>Batrachia</taxon>
        <taxon>Anura</taxon>
        <taxon>Pipoidea</taxon>
        <taxon>Pipidae</taxon>
        <taxon>Xenopodinae</taxon>
        <taxon>Xenopus</taxon>
        <taxon>Xenopus</taxon>
    </lineage>
</organism>
<feature type="region of interest" description="Disordered" evidence="1">
    <location>
        <begin position="1"/>
        <end position="27"/>
    </location>
</feature>
<proteinExistence type="predicted"/>
<accession>A0A974BRU5</accession>
<dbReference type="EMBL" id="KV467246">
    <property type="protein sequence ID" value="OCT56848.1"/>
    <property type="molecule type" value="Genomic_DNA"/>
</dbReference>
<reference evidence="2" key="1">
    <citation type="submission" date="2016-05" db="EMBL/GenBank/DDBJ databases">
        <title>WGS assembly of Xenopus laevis.</title>
        <authorList>
            <person name="Session A."/>
            <person name="Uno Y."/>
            <person name="Kwon T."/>
            <person name="Chapman J."/>
            <person name="Toyoda A."/>
            <person name="Takahashi S."/>
            <person name="Fukui A."/>
            <person name="Hikosaka A."/>
            <person name="Putnam N."/>
            <person name="Stites J."/>
            <person name="Van Heeringen S."/>
            <person name="Quigley I."/>
            <person name="Heinz S."/>
            <person name="Hellsten U."/>
            <person name="Lyons J."/>
            <person name="Suzuki A."/>
            <person name="Kondo M."/>
            <person name="Ogino H."/>
            <person name="Ochi H."/>
            <person name="Bogdanovic O."/>
            <person name="Lister R."/>
            <person name="Georgiou G."/>
            <person name="Paranjpe S."/>
            <person name="Van Kruijsbergen I."/>
            <person name="Mozaffari S."/>
            <person name="Shu S."/>
            <person name="Schmutz J."/>
            <person name="Jenkins J."/>
            <person name="Grimwood J."/>
            <person name="Carlson J."/>
            <person name="Mitros T."/>
            <person name="Simakov O."/>
            <person name="Heald R."/>
            <person name="Miller K."/>
            <person name="Haudenschild C."/>
            <person name="Kuroki Y."/>
            <person name="Tanaka T."/>
            <person name="Michiue T."/>
            <person name="Watanabe M."/>
            <person name="Kinoshita T."/>
            <person name="Ohta Y."/>
            <person name="Mawaribuchi S."/>
            <person name="Suzuki Y."/>
            <person name="Haramoto Y."/>
            <person name="Yamamoto T."/>
            <person name="Takagi C."/>
            <person name="Kitzman J."/>
            <person name="Shendure J."/>
            <person name="Nakayama T."/>
            <person name="Izutsu Y."/>
            <person name="Robert J."/>
            <person name="Dichmann D."/>
            <person name="Flajnik M."/>
            <person name="Houston D."/>
            <person name="Marcotte E."/>
            <person name="Wallingford J."/>
            <person name="Ito Y."/>
            <person name="Asashima M."/>
            <person name="Ueno N."/>
            <person name="Matsuda Y."/>
            <person name="Jan Veenstra G."/>
            <person name="Fujiyama A."/>
            <person name="Harland R."/>
            <person name="Taira M."/>
            <person name="Rokhsar D.S."/>
        </authorList>
    </citation>
    <scope>NUCLEOTIDE SEQUENCE</scope>
    <source>
        <strain evidence="2">J</strain>
        <tissue evidence="2">Blood</tissue>
    </source>
</reference>